<dbReference type="PANTHER" id="PTHR43685:SF5">
    <property type="entry name" value="GLYCOSYLTRANSFERASE EPSE-RELATED"/>
    <property type="match status" value="1"/>
</dbReference>
<evidence type="ECO:0000313" key="5">
    <source>
        <dbReference type="EMBL" id="GAA4753935.1"/>
    </source>
</evidence>
<evidence type="ECO:0000259" key="4">
    <source>
        <dbReference type="Pfam" id="PF00535"/>
    </source>
</evidence>
<dbReference type="InterPro" id="IPR050834">
    <property type="entry name" value="Glycosyltransf_2"/>
</dbReference>
<reference evidence="6" key="1">
    <citation type="journal article" date="2019" name="Int. J. Syst. Evol. Microbiol.">
        <title>The Global Catalogue of Microorganisms (GCM) 10K type strain sequencing project: providing services to taxonomists for standard genome sequencing and annotation.</title>
        <authorList>
            <consortium name="The Broad Institute Genomics Platform"/>
            <consortium name="The Broad Institute Genome Sequencing Center for Infectious Disease"/>
            <person name="Wu L."/>
            <person name="Ma J."/>
        </authorList>
    </citation>
    <scope>NUCLEOTIDE SEQUENCE [LARGE SCALE GENOMIC DNA]</scope>
    <source>
        <strain evidence="6">JCM 19015</strain>
    </source>
</reference>
<dbReference type="EMBL" id="BAABLP010000006">
    <property type="protein sequence ID" value="GAA4753935.1"/>
    <property type="molecule type" value="Genomic_DNA"/>
</dbReference>
<name>A0ABP8ZDN1_9MICO</name>
<comment type="caution">
    <text evidence="5">The sequence shown here is derived from an EMBL/GenBank/DDBJ whole genome shotgun (WGS) entry which is preliminary data.</text>
</comment>
<protein>
    <submittedName>
        <fullName evidence="5">Glycosyltransferase</fullName>
    </submittedName>
</protein>
<evidence type="ECO:0000256" key="2">
    <source>
        <dbReference type="ARBA" id="ARBA00022676"/>
    </source>
</evidence>
<dbReference type="PANTHER" id="PTHR43685">
    <property type="entry name" value="GLYCOSYLTRANSFERASE"/>
    <property type="match status" value="1"/>
</dbReference>
<keyword evidence="3" id="KW-0808">Transferase</keyword>
<organism evidence="5 6">
    <name type="scientific">Amnibacterium soli</name>
    <dbReference type="NCBI Taxonomy" id="1282736"/>
    <lineage>
        <taxon>Bacteria</taxon>
        <taxon>Bacillati</taxon>
        <taxon>Actinomycetota</taxon>
        <taxon>Actinomycetes</taxon>
        <taxon>Micrococcales</taxon>
        <taxon>Microbacteriaceae</taxon>
        <taxon>Amnibacterium</taxon>
    </lineage>
</organism>
<dbReference type="RefSeq" id="WP_345481981.1">
    <property type="nucleotide sequence ID" value="NZ_BAABLP010000006.1"/>
</dbReference>
<accession>A0ABP8ZDN1</accession>
<dbReference type="InterPro" id="IPR029044">
    <property type="entry name" value="Nucleotide-diphossugar_trans"/>
</dbReference>
<sequence length="280" mass="30500">MTSAFSLLLPVYARDDPAQLERAFRSAVDEQTLRPTEALIVRDGPVGAALQAVLDELVASSPVPARVLALPENVGLADALTAGLAACAHDVVARMDADDVALPERFAKQLALLDTGYDLVGAGLYEFVDDESVTIGVRTPPTGVEHIKRYARFHDPFNHPTVVYRRAAVQAAGGYVPVGLMEDYWLFARMLASGARAENIPEPLVKYRVGAGAYRRRGGVAQLRAELRLQRMMRRAGITSTGEMLRNVVVRGGYRLVPEGLRKVAYRTLLQRGFKRGASS</sequence>
<keyword evidence="2" id="KW-0328">Glycosyltransferase</keyword>
<proteinExistence type="inferred from homology"/>
<gene>
    <name evidence="5" type="ORF">GCM10025783_28590</name>
</gene>
<evidence type="ECO:0000256" key="3">
    <source>
        <dbReference type="ARBA" id="ARBA00022679"/>
    </source>
</evidence>
<dbReference type="InterPro" id="IPR001173">
    <property type="entry name" value="Glyco_trans_2-like"/>
</dbReference>
<dbReference type="Gene3D" id="3.90.550.10">
    <property type="entry name" value="Spore Coat Polysaccharide Biosynthesis Protein SpsA, Chain A"/>
    <property type="match status" value="1"/>
</dbReference>
<feature type="domain" description="Glycosyltransferase 2-like" evidence="4">
    <location>
        <begin position="6"/>
        <end position="161"/>
    </location>
</feature>
<evidence type="ECO:0000313" key="6">
    <source>
        <dbReference type="Proteomes" id="UP001500121"/>
    </source>
</evidence>
<dbReference type="Pfam" id="PF00535">
    <property type="entry name" value="Glycos_transf_2"/>
    <property type="match status" value="1"/>
</dbReference>
<dbReference type="SUPFAM" id="SSF53448">
    <property type="entry name" value="Nucleotide-diphospho-sugar transferases"/>
    <property type="match status" value="1"/>
</dbReference>
<comment type="similarity">
    <text evidence="1">Belongs to the glycosyltransferase 2 family.</text>
</comment>
<evidence type="ECO:0000256" key="1">
    <source>
        <dbReference type="ARBA" id="ARBA00006739"/>
    </source>
</evidence>
<keyword evidence="6" id="KW-1185">Reference proteome</keyword>
<dbReference type="Proteomes" id="UP001500121">
    <property type="component" value="Unassembled WGS sequence"/>
</dbReference>